<dbReference type="Gene3D" id="3.60.20.10">
    <property type="entry name" value="Glutamine Phosphoribosylpyrophosphate, subunit 1, domain 1"/>
    <property type="match status" value="1"/>
</dbReference>
<feature type="binding site" evidence="9">
    <location>
        <position position="99"/>
    </location>
    <ligand>
        <name>L-glutamine</name>
        <dbReference type="ChEBI" id="CHEBI:58359"/>
    </ligand>
</feature>
<evidence type="ECO:0000256" key="1">
    <source>
        <dbReference type="ARBA" id="ARBA00005187"/>
    </source>
</evidence>
<dbReference type="Gene3D" id="3.40.50.620">
    <property type="entry name" value="HUPs"/>
    <property type="match status" value="2"/>
</dbReference>
<dbReference type="EC" id="6.3.5.4" evidence="3"/>
<dbReference type="InterPro" id="IPR001962">
    <property type="entry name" value="Asn_synthase"/>
</dbReference>
<dbReference type="GO" id="GO:0006529">
    <property type="term" value="P:asparagine biosynthetic process"/>
    <property type="evidence" value="ECO:0007669"/>
    <property type="project" value="UniProtKB-KW"/>
</dbReference>
<keyword evidence="6" id="KW-0028">Amino-acid biosynthesis</keyword>
<evidence type="ECO:0000256" key="8">
    <source>
        <dbReference type="ARBA" id="ARBA00048741"/>
    </source>
</evidence>
<dbReference type="RefSeq" id="WP_185128299.1">
    <property type="nucleotide sequence ID" value="NZ_JACJVO010000008.1"/>
</dbReference>
<dbReference type="AlphaFoldDB" id="A0A7X0SII9"/>
<reference evidence="11 12" key="1">
    <citation type="submission" date="2020-08" db="EMBL/GenBank/DDBJ databases">
        <title>Cohnella phylogeny.</title>
        <authorList>
            <person name="Dunlap C."/>
        </authorList>
    </citation>
    <scope>NUCLEOTIDE SEQUENCE [LARGE SCALE GENOMIC DNA]</scope>
    <source>
        <strain evidence="11 12">CBP 2801</strain>
    </source>
</reference>
<dbReference type="CDD" id="cd00712">
    <property type="entry name" value="AsnB"/>
    <property type="match status" value="1"/>
</dbReference>
<dbReference type="Pfam" id="PF00733">
    <property type="entry name" value="Asn_synthase"/>
    <property type="match status" value="1"/>
</dbReference>
<comment type="similarity">
    <text evidence="2">Belongs to the asparagine synthetase family.</text>
</comment>
<dbReference type="PANTHER" id="PTHR43284:SF1">
    <property type="entry name" value="ASPARAGINE SYNTHETASE"/>
    <property type="match status" value="1"/>
</dbReference>
<dbReference type="InterPro" id="IPR006426">
    <property type="entry name" value="Asn_synth_AEB"/>
</dbReference>
<dbReference type="EMBL" id="JACJVO010000008">
    <property type="protein sequence ID" value="MBB6730633.1"/>
    <property type="molecule type" value="Genomic_DNA"/>
</dbReference>
<dbReference type="PROSITE" id="PS51278">
    <property type="entry name" value="GATASE_TYPE_2"/>
    <property type="match status" value="1"/>
</dbReference>
<evidence type="ECO:0000313" key="11">
    <source>
        <dbReference type="EMBL" id="MBB6730633.1"/>
    </source>
</evidence>
<keyword evidence="4 9" id="KW-0547">Nucleotide-binding</keyword>
<dbReference type="InterPro" id="IPR051786">
    <property type="entry name" value="ASN_synthetase/amidase"/>
</dbReference>
<feature type="binding site" evidence="9">
    <location>
        <position position="297"/>
    </location>
    <ligand>
        <name>ATP</name>
        <dbReference type="ChEBI" id="CHEBI:30616"/>
    </ligand>
</feature>
<evidence type="ECO:0000256" key="5">
    <source>
        <dbReference type="ARBA" id="ARBA00022840"/>
    </source>
</evidence>
<evidence type="ECO:0000256" key="3">
    <source>
        <dbReference type="ARBA" id="ARBA00012737"/>
    </source>
</evidence>
<evidence type="ECO:0000256" key="2">
    <source>
        <dbReference type="ARBA" id="ARBA00005752"/>
    </source>
</evidence>
<comment type="caution">
    <text evidence="11">The sequence shown here is derived from an EMBL/GenBank/DDBJ whole genome shotgun (WGS) entry which is preliminary data.</text>
</comment>
<dbReference type="GO" id="GO:0004066">
    <property type="term" value="F:asparagine synthase (glutamine-hydrolyzing) activity"/>
    <property type="evidence" value="ECO:0007669"/>
    <property type="project" value="UniProtKB-EC"/>
</dbReference>
<accession>A0A7X0SII9</accession>
<keyword evidence="6" id="KW-0061">Asparagine biosynthesis</keyword>
<keyword evidence="12" id="KW-1185">Reference proteome</keyword>
<dbReference type="Pfam" id="PF13537">
    <property type="entry name" value="GATase_7"/>
    <property type="match status" value="1"/>
</dbReference>
<dbReference type="InterPro" id="IPR017932">
    <property type="entry name" value="GATase_2_dom"/>
</dbReference>
<dbReference type="SUPFAM" id="SSF56235">
    <property type="entry name" value="N-terminal nucleophile aminohydrolases (Ntn hydrolases)"/>
    <property type="match status" value="1"/>
</dbReference>
<dbReference type="InterPro" id="IPR029055">
    <property type="entry name" value="Ntn_hydrolases_N"/>
</dbReference>
<evidence type="ECO:0000259" key="10">
    <source>
        <dbReference type="PROSITE" id="PS51278"/>
    </source>
</evidence>
<protein>
    <recommendedName>
        <fullName evidence="3">asparagine synthase (glutamine-hydrolyzing)</fullName>
        <ecNumber evidence="3">6.3.5.4</ecNumber>
    </recommendedName>
</protein>
<gene>
    <name evidence="11" type="ORF">H7C18_06925</name>
</gene>
<dbReference type="SUPFAM" id="SSF52402">
    <property type="entry name" value="Adenine nucleotide alpha hydrolases-like"/>
    <property type="match status" value="1"/>
</dbReference>
<dbReference type="PIRSF" id="PIRSF001589">
    <property type="entry name" value="Asn_synthetase_glu-h"/>
    <property type="match status" value="1"/>
</dbReference>
<keyword evidence="5 9" id="KW-0067">ATP-binding</keyword>
<name>A0A7X0SII9_9BACL</name>
<dbReference type="Proteomes" id="UP000564644">
    <property type="component" value="Unassembled WGS sequence"/>
</dbReference>
<evidence type="ECO:0000256" key="6">
    <source>
        <dbReference type="ARBA" id="ARBA00022888"/>
    </source>
</evidence>
<comment type="catalytic activity">
    <reaction evidence="8">
        <text>L-aspartate + L-glutamine + ATP + H2O = L-asparagine + L-glutamate + AMP + diphosphate + H(+)</text>
        <dbReference type="Rhea" id="RHEA:12228"/>
        <dbReference type="ChEBI" id="CHEBI:15377"/>
        <dbReference type="ChEBI" id="CHEBI:15378"/>
        <dbReference type="ChEBI" id="CHEBI:29985"/>
        <dbReference type="ChEBI" id="CHEBI:29991"/>
        <dbReference type="ChEBI" id="CHEBI:30616"/>
        <dbReference type="ChEBI" id="CHEBI:33019"/>
        <dbReference type="ChEBI" id="CHEBI:58048"/>
        <dbReference type="ChEBI" id="CHEBI:58359"/>
        <dbReference type="ChEBI" id="CHEBI:456215"/>
        <dbReference type="EC" id="6.3.5.4"/>
    </reaction>
</comment>
<dbReference type="GO" id="GO:0005524">
    <property type="term" value="F:ATP binding"/>
    <property type="evidence" value="ECO:0007669"/>
    <property type="project" value="UniProtKB-KW"/>
</dbReference>
<evidence type="ECO:0000256" key="7">
    <source>
        <dbReference type="ARBA" id="ARBA00022962"/>
    </source>
</evidence>
<dbReference type="InterPro" id="IPR033738">
    <property type="entry name" value="AsnB_N"/>
</dbReference>
<sequence>MSAIAGFIDDNEPVSIEIIENMMRSLEKYPADHVQTWHRRSAFLGCLAQWFTPESVHERQPRRDERTGLVIAADAIIDNREELFRRLQVEHSRRKRMTDSELISEAYLEWGEDAPKYLIGDFAFAIWDERRRRLFGARDLAGSRTLYYVRRPGQFAFCTVMNPLFALPGVRKELNEDWLAEFLAIPIILDTIDVRSTVYRPIGQIPPAHSFTFENGSLKVERYGTLAADVPKLKLKSNGEYEEAFREVFREAVVSKLRTRRNVGASLSGGLDSGAVAGFAAGPLREEGKKLHTYSYIPRSDFTDWTPGGMLADESPYIQAIVDHVGNIEHRYMDFADRNSFEEIDDLLEWMETPYKFFENSYWLRGILEQASKQGVGILLNGGNGNYSISWGPALDYYARLLRKLRFVRLYRELKLYGRQMRIGRSRLLPYIGKSAFAFPSWSSKPLPDIPQLIHPELAGRTGVFEKLKGHDVGLSDTWMNEFEARTYQFDNLSILNHQGTSSTKLSLRYAVRERDPTADPRVVRFCLSVPDEQYVQNGMDRALVRRATERYLPDSVRLNQRVRGVQGADWIHRVSPSWNAMAEELRRLCRDPGASQYLNVEQIRMSLAAIGNPPKPERAFDRHARLLMQSLIVYRFIRQCS</sequence>
<keyword evidence="7" id="KW-0315">Glutamine amidotransferase</keyword>
<dbReference type="InterPro" id="IPR014729">
    <property type="entry name" value="Rossmann-like_a/b/a_fold"/>
</dbReference>
<evidence type="ECO:0000256" key="9">
    <source>
        <dbReference type="PIRSR" id="PIRSR001589-2"/>
    </source>
</evidence>
<feature type="domain" description="Glutamine amidotransferase type-2" evidence="10">
    <location>
        <begin position="1"/>
        <end position="216"/>
    </location>
</feature>
<evidence type="ECO:0000313" key="12">
    <source>
        <dbReference type="Proteomes" id="UP000564644"/>
    </source>
</evidence>
<dbReference type="PANTHER" id="PTHR43284">
    <property type="entry name" value="ASPARAGINE SYNTHETASE (GLUTAMINE-HYDROLYZING)"/>
    <property type="match status" value="1"/>
</dbReference>
<comment type="pathway">
    <text evidence="1">Amino-acid biosynthesis; L-asparagine biosynthesis; L-asparagine from L-aspartate (L-Gln route): step 1/1.</text>
</comment>
<organism evidence="11 12">
    <name type="scientific">Cohnella zeiphila</name>
    <dbReference type="NCBI Taxonomy" id="2761120"/>
    <lineage>
        <taxon>Bacteria</taxon>
        <taxon>Bacillati</taxon>
        <taxon>Bacillota</taxon>
        <taxon>Bacilli</taxon>
        <taxon>Bacillales</taxon>
        <taxon>Paenibacillaceae</taxon>
        <taxon>Cohnella</taxon>
    </lineage>
</organism>
<proteinExistence type="inferred from homology"/>
<evidence type="ECO:0000256" key="4">
    <source>
        <dbReference type="ARBA" id="ARBA00022741"/>
    </source>
</evidence>